<evidence type="ECO:0008006" key="2">
    <source>
        <dbReference type="Google" id="ProtNLM"/>
    </source>
</evidence>
<name>A0A0L8FKG3_OCTBM</name>
<proteinExistence type="predicted"/>
<dbReference type="EMBL" id="KQ429784">
    <property type="protein sequence ID" value="KOF65138.1"/>
    <property type="molecule type" value="Genomic_DNA"/>
</dbReference>
<reference evidence="1" key="1">
    <citation type="submission" date="2015-07" db="EMBL/GenBank/DDBJ databases">
        <title>MeaNS - Measles Nucleotide Surveillance Program.</title>
        <authorList>
            <person name="Tran T."/>
            <person name="Druce J."/>
        </authorList>
    </citation>
    <scope>NUCLEOTIDE SEQUENCE</scope>
    <source>
        <strain evidence="1">UCB-OBI-ISO-001</strain>
        <tissue evidence="1">Gonad</tissue>
    </source>
</reference>
<dbReference type="AlphaFoldDB" id="A0A0L8FKG3"/>
<accession>A0A0L8FKG3</accession>
<evidence type="ECO:0000313" key="1">
    <source>
        <dbReference type="EMBL" id="KOF65138.1"/>
    </source>
</evidence>
<protein>
    <recommendedName>
        <fullName evidence="2">Reverse transcriptase domain-containing protein</fullName>
    </recommendedName>
</protein>
<sequence>KAFDSTISLIWWSMQKLGINELLVRAVQVMYRDTTILQAITEEFETGCSWELLYVDNLVFIAESLSELEKKFPVWKQGLESKSLRVNLAKPKFLVSRKADRSQIPSTCQHGQWALNDDDDDDDDDDDFAIIIIIV</sequence>
<feature type="non-terminal residue" evidence="1">
    <location>
        <position position="1"/>
    </location>
</feature>
<gene>
    <name evidence="1" type="ORF">OCBIM_22016273mg</name>
</gene>
<organism evidence="1">
    <name type="scientific">Octopus bimaculoides</name>
    <name type="common">California two-spotted octopus</name>
    <dbReference type="NCBI Taxonomy" id="37653"/>
    <lineage>
        <taxon>Eukaryota</taxon>
        <taxon>Metazoa</taxon>
        <taxon>Spiralia</taxon>
        <taxon>Lophotrochozoa</taxon>
        <taxon>Mollusca</taxon>
        <taxon>Cephalopoda</taxon>
        <taxon>Coleoidea</taxon>
        <taxon>Octopodiformes</taxon>
        <taxon>Octopoda</taxon>
        <taxon>Incirrata</taxon>
        <taxon>Octopodidae</taxon>
        <taxon>Octopus</taxon>
    </lineage>
</organism>
<dbReference type="OrthoDB" id="6131361at2759"/>